<evidence type="ECO:0000256" key="1">
    <source>
        <dbReference type="SAM" id="MobiDB-lite"/>
    </source>
</evidence>
<proteinExistence type="predicted"/>
<name>A0A8D8CLG4_CULPI</name>
<reference evidence="2" key="1">
    <citation type="submission" date="2021-05" db="EMBL/GenBank/DDBJ databases">
        <authorList>
            <person name="Alioto T."/>
            <person name="Alioto T."/>
            <person name="Gomez Garrido J."/>
        </authorList>
    </citation>
    <scope>NUCLEOTIDE SEQUENCE</scope>
</reference>
<feature type="compositionally biased region" description="Basic residues" evidence="1">
    <location>
        <begin position="115"/>
        <end position="124"/>
    </location>
</feature>
<accession>A0A8D8CLG4</accession>
<sequence length="138" mass="15524">MPRNSACTGAVHSTTNLCTFPHAWRVNVQRQRSHVAVKRDSMSRVTCRRHRMLPHLPQPRPGALVQISLVTNTDQPTAEQPRPNPPPPTPAGVEANDNKAIQVAKQQQQKEPVCQRRRSTRRNTHGQTTDTHTDAQLH</sequence>
<dbReference type="EMBL" id="HBUE01126481">
    <property type="protein sequence ID" value="CAG6494914.1"/>
    <property type="molecule type" value="Transcribed_RNA"/>
</dbReference>
<feature type="region of interest" description="Disordered" evidence="1">
    <location>
        <begin position="53"/>
        <end position="138"/>
    </location>
</feature>
<feature type="compositionally biased region" description="Low complexity" evidence="1">
    <location>
        <begin position="99"/>
        <end position="110"/>
    </location>
</feature>
<dbReference type="AlphaFoldDB" id="A0A8D8CLG4"/>
<organism evidence="2">
    <name type="scientific">Culex pipiens</name>
    <name type="common">House mosquito</name>
    <dbReference type="NCBI Taxonomy" id="7175"/>
    <lineage>
        <taxon>Eukaryota</taxon>
        <taxon>Metazoa</taxon>
        <taxon>Ecdysozoa</taxon>
        <taxon>Arthropoda</taxon>
        <taxon>Hexapoda</taxon>
        <taxon>Insecta</taxon>
        <taxon>Pterygota</taxon>
        <taxon>Neoptera</taxon>
        <taxon>Endopterygota</taxon>
        <taxon>Diptera</taxon>
        <taxon>Nematocera</taxon>
        <taxon>Culicoidea</taxon>
        <taxon>Culicidae</taxon>
        <taxon>Culicinae</taxon>
        <taxon>Culicini</taxon>
        <taxon>Culex</taxon>
        <taxon>Culex</taxon>
    </lineage>
</organism>
<evidence type="ECO:0000313" key="2">
    <source>
        <dbReference type="EMBL" id="CAG6494914.1"/>
    </source>
</evidence>
<protein>
    <submittedName>
        <fullName evidence="2">(northern house mosquito) hypothetical protein</fullName>
    </submittedName>
</protein>